<dbReference type="PRINTS" id="PR00412">
    <property type="entry name" value="EPOXHYDRLASE"/>
</dbReference>
<dbReference type="GO" id="GO:0016787">
    <property type="term" value="F:hydrolase activity"/>
    <property type="evidence" value="ECO:0007669"/>
    <property type="project" value="UniProtKB-KW"/>
</dbReference>
<dbReference type="InterPro" id="IPR000639">
    <property type="entry name" value="Epox_hydrolase-like"/>
</dbReference>
<comment type="caution">
    <text evidence="4">The sequence shown here is derived from an EMBL/GenBank/DDBJ whole genome shotgun (WGS) entry which is preliminary data.</text>
</comment>
<feature type="domain" description="AB hydrolase-1" evidence="3">
    <location>
        <begin position="27"/>
        <end position="262"/>
    </location>
</feature>
<dbReference type="InterPro" id="IPR000073">
    <property type="entry name" value="AB_hydrolase_1"/>
</dbReference>
<dbReference type="PRINTS" id="PR00111">
    <property type="entry name" value="ABHYDROLASE"/>
</dbReference>
<dbReference type="PANTHER" id="PTHR43433:SF4">
    <property type="entry name" value="NON-HEME CHLOROPEROXIDASE-RELATED"/>
    <property type="match status" value="1"/>
</dbReference>
<keyword evidence="1" id="KW-0575">Peroxidase</keyword>
<accession>A0A6L7F4I5</accession>
<keyword evidence="4" id="KW-0378">Hydrolase</keyword>
<dbReference type="EMBL" id="WUEK01000018">
    <property type="protein sequence ID" value="MXG92106.1"/>
    <property type="molecule type" value="Genomic_DNA"/>
</dbReference>
<proteinExistence type="inferred from homology"/>
<evidence type="ECO:0000313" key="4">
    <source>
        <dbReference type="EMBL" id="MXG92106.1"/>
    </source>
</evidence>
<dbReference type="InterPro" id="IPR050471">
    <property type="entry name" value="AB_hydrolase"/>
</dbReference>
<keyword evidence="1" id="KW-0560">Oxidoreductase</keyword>
<evidence type="ECO:0000256" key="2">
    <source>
        <dbReference type="ARBA" id="ARBA00038128"/>
    </source>
</evidence>
<dbReference type="RefSeq" id="WP_160880048.1">
    <property type="nucleotide sequence ID" value="NZ_WUEK01000018.1"/>
</dbReference>
<gene>
    <name evidence="4" type="ORF">GRQ65_21410</name>
</gene>
<evidence type="ECO:0000259" key="3">
    <source>
        <dbReference type="Pfam" id="PF00561"/>
    </source>
</evidence>
<dbReference type="Gene3D" id="3.40.50.1820">
    <property type="entry name" value="alpha/beta hydrolase"/>
    <property type="match status" value="1"/>
</dbReference>
<dbReference type="Proteomes" id="UP000473325">
    <property type="component" value="Unassembled WGS sequence"/>
</dbReference>
<name>A0A6L7F4I5_9ACTN</name>
<dbReference type="PANTHER" id="PTHR43433">
    <property type="entry name" value="HYDROLASE, ALPHA/BETA FOLD FAMILY PROTEIN"/>
    <property type="match status" value="1"/>
</dbReference>
<comment type="similarity">
    <text evidence="2">Belongs to the AB hydrolase superfamily. Bacterial non-heme haloperoxidase / perhydrolase family.</text>
</comment>
<evidence type="ECO:0000313" key="5">
    <source>
        <dbReference type="Proteomes" id="UP000473325"/>
    </source>
</evidence>
<dbReference type="SUPFAM" id="SSF53474">
    <property type="entry name" value="alpha/beta-Hydrolases"/>
    <property type="match status" value="1"/>
</dbReference>
<dbReference type="Pfam" id="PF00561">
    <property type="entry name" value="Abhydrolase_1"/>
    <property type="match status" value="1"/>
</dbReference>
<dbReference type="InterPro" id="IPR029058">
    <property type="entry name" value="AB_hydrolase_fold"/>
</dbReference>
<dbReference type="GO" id="GO:0004601">
    <property type="term" value="F:peroxidase activity"/>
    <property type="evidence" value="ECO:0007669"/>
    <property type="project" value="UniProtKB-KW"/>
</dbReference>
<sequence>MTEVTASSGLLSKTKVHVDDSGGDGRTVVLIHGWPLSAASWEDQFGPLRAAGYRVVAYDRRGFGRSDKPHGGYDYDTLADDLEGVLSELELTDVTLVGFSMGGGEVARYVTRHGEDRLHSVVFAAAVPPYLAQSDDNPDGPLSKEAADEMMSGLKSDRDAFFDEFTTQFFSVDGEIKVTEAQRQAAVVMAGQSDQRAAEKCMEAFATTDFRDDLPKITVPTLVIHGAGDATVPFEGSGQRTHQAIAHSQLVVVPDAPHGFNVSHAAEFNEALLRFLEI</sequence>
<evidence type="ECO:0000256" key="1">
    <source>
        <dbReference type="ARBA" id="ARBA00022559"/>
    </source>
</evidence>
<keyword evidence="5" id="KW-1185">Reference proteome</keyword>
<reference evidence="4 5" key="1">
    <citation type="submission" date="2019-12" db="EMBL/GenBank/DDBJ databases">
        <authorList>
            <person name="Kun Z."/>
        </authorList>
    </citation>
    <scope>NUCLEOTIDE SEQUENCE [LARGE SCALE GENOMIC DNA]</scope>
    <source>
        <strain evidence="4 5">YIM 123512</strain>
    </source>
</reference>
<dbReference type="FunFam" id="3.40.50.1820:FF:000205">
    <property type="entry name" value="Non-haem bromoperoxidase BPO-A2"/>
    <property type="match status" value="1"/>
</dbReference>
<dbReference type="AlphaFoldDB" id="A0A6L7F4I5"/>
<protein>
    <submittedName>
        <fullName evidence="4">Alpha/beta fold hydrolase</fullName>
    </submittedName>
</protein>
<organism evidence="4 5">
    <name type="scientific">Nocardioides flavescens</name>
    <dbReference type="NCBI Taxonomy" id="2691959"/>
    <lineage>
        <taxon>Bacteria</taxon>
        <taxon>Bacillati</taxon>
        <taxon>Actinomycetota</taxon>
        <taxon>Actinomycetes</taxon>
        <taxon>Propionibacteriales</taxon>
        <taxon>Nocardioidaceae</taxon>
        <taxon>Nocardioides</taxon>
    </lineage>
</organism>